<keyword evidence="5 8" id="KW-0472">Membrane</keyword>
<sequence length="530" mass="58247">MKGFFTYFGDKSNQIFQLFAQHLGLTVAAVAVAIIIGVPLGILIARKKKLAGFVIGVTNVIQAVPSLALLGFLIPLLGIGSTPAIIMVFLYSLLPIVKNTYIGLKNINPDVIEAAKGIGLTGGQTLKMVQLPLALPVIMAGIRIAAVTAVGLMTIAAFIGAGGLGYLVFTGVQRVDNYMILSGAIPACILALFMDFVIGKIEDGVVPEGIKVNSKSEKPKKRKSRNRKDERRKKATAIAVLVSIVVILTGVWGYKAIGKKNTIVIGSKNYTEQLILGNMFASLVENNTNIKVERRMNLGGSSVIWEAMKSGDVDVYVEYIGTGLVSIMQREVISDSDKAYNVVKKYFHEEYGVEWLKPLGFNNTYVMAVREDTAKKYNLKTVSDLARVSDQLVLGCTMEFSDREDGYVGMKKLYNTNFKSVKPVDGGIRYTAIQNKESDVTDAFMTDGLLKAFKLKTLEDDKHLFPPYHAVPVIKEEVLEKYPELKEVLNKLSGQINNEIMRELNYKVDKLGGDPREVADEFLKEKGLLK</sequence>
<keyword evidence="12" id="KW-1185">Reference proteome</keyword>
<dbReference type="PANTHER" id="PTHR30177:SF4">
    <property type="entry name" value="OSMOPROTECTANT IMPORT PERMEASE PROTEIN OSMW"/>
    <property type="match status" value="1"/>
</dbReference>
<reference evidence="11" key="1">
    <citation type="submission" date="2022-12" db="EMBL/GenBank/DDBJ databases">
        <title>Clostridium sp. nov., isolated from industrial wastewater.</title>
        <authorList>
            <person name="Jiayan W."/>
        </authorList>
    </citation>
    <scope>NUCLEOTIDE SEQUENCE</scope>
    <source>
        <strain evidence="11">ZC22-4</strain>
    </source>
</reference>
<dbReference type="Pfam" id="PF04069">
    <property type="entry name" value="OpuAC"/>
    <property type="match status" value="1"/>
</dbReference>
<feature type="transmembrane region" description="Helical" evidence="8">
    <location>
        <begin position="20"/>
        <end position="43"/>
    </location>
</feature>
<evidence type="ECO:0000256" key="4">
    <source>
        <dbReference type="ARBA" id="ARBA00022989"/>
    </source>
</evidence>
<evidence type="ECO:0000256" key="5">
    <source>
        <dbReference type="ARBA" id="ARBA00023136"/>
    </source>
</evidence>
<dbReference type="EMBL" id="JAPQFJ010000011">
    <property type="protein sequence ID" value="MCY6959233.1"/>
    <property type="molecule type" value="Genomic_DNA"/>
</dbReference>
<protein>
    <submittedName>
        <fullName evidence="11">ABC transporter permease subunit</fullName>
    </submittedName>
</protein>
<accession>A0ABT4DA86</accession>
<feature type="transmembrane region" description="Helical" evidence="8">
    <location>
        <begin position="76"/>
        <end position="97"/>
    </location>
</feature>
<evidence type="ECO:0000256" key="3">
    <source>
        <dbReference type="ARBA" id="ARBA00022692"/>
    </source>
</evidence>
<evidence type="ECO:0000256" key="2">
    <source>
        <dbReference type="ARBA" id="ARBA00022448"/>
    </source>
</evidence>
<evidence type="ECO:0000313" key="11">
    <source>
        <dbReference type="EMBL" id="MCY6959233.1"/>
    </source>
</evidence>
<feature type="transmembrane region" description="Helical" evidence="8">
    <location>
        <begin position="178"/>
        <end position="198"/>
    </location>
</feature>
<feature type="domain" description="ABC transmembrane type-1" evidence="10">
    <location>
        <begin position="19"/>
        <end position="198"/>
    </location>
</feature>
<feature type="transmembrane region" description="Helical" evidence="8">
    <location>
        <begin position="235"/>
        <end position="254"/>
    </location>
</feature>
<dbReference type="CDD" id="cd06261">
    <property type="entry name" value="TM_PBP2"/>
    <property type="match status" value="1"/>
</dbReference>
<keyword evidence="4 8" id="KW-1133">Transmembrane helix</keyword>
<evidence type="ECO:0000256" key="6">
    <source>
        <dbReference type="ARBA" id="ARBA00035642"/>
    </source>
</evidence>
<keyword evidence="2 8" id="KW-0813">Transport</keyword>
<dbReference type="PROSITE" id="PS50928">
    <property type="entry name" value="ABC_TM1"/>
    <property type="match status" value="1"/>
</dbReference>
<gene>
    <name evidence="11" type="ORF">OW729_11515</name>
</gene>
<comment type="similarity">
    <text evidence="6">In the C-terminal section; belongs to the OsmX family.</text>
</comment>
<evidence type="ECO:0000256" key="7">
    <source>
        <dbReference type="ARBA" id="ARBA00035652"/>
    </source>
</evidence>
<dbReference type="InterPro" id="IPR000515">
    <property type="entry name" value="MetI-like"/>
</dbReference>
<comment type="similarity">
    <text evidence="8">Belongs to the binding-protein-dependent transport system permease family.</text>
</comment>
<evidence type="ECO:0000259" key="10">
    <source>
        <dbReference type="PROSITE" id="PS50928"/>
    </source>
</evidence>
<dbReference type="Gene3D" id="1.10.3720.10">
    <property type="entry name" value="MetI-like"/>
    <property type="match status" value="1"/>
</dbReference>
<proteinExistence type="inferred from homology"/>
<dbReference type="Proteomes" id="UP001144612">
    <property type="component" value="Unassembled WGS sequence"/>
</dbReference>
<comment type="similarity">
    <text evidence="7">In the N-terminal section; belongs to the binding-protein-dependent transport system permease family.</text>
</comment>
<dbReference type="SUPFAM" id="SSF161098">
    <property type="entry name" value="MetI-like"/>
    <property type="match status" value="1"/>
</dbReference>
<feature type="compositionally biased region" description="Basic residues" evidence="9">
    <location>
        <begin position="218"/>
        <end position="231"/>
    </location>
</feature>
<dbReference type="RefSeq" id="WP_268061656.1">
    <property type="nucleotide sequence ID" value="NZ_JAPQFJ010000011.1"/>
</dbReference>
<dbReference type="Gene3D" id="3.40.190.10">
    <property type="entry name" value="Periplasmic binding protein-like II"/>
    <property type="match status" value="1"/>
</dbReference>
<feature type="transmembrane region" description="Helical" evidence="8">
    <location>
        <begin position="50"/>
        <end position="70"/>
    </location>
</feature>
<dbReference type="Gene3D" id="3.40.190.120">
    <property type="entry name" value="Osmoprotection protein (prox), domain 2"/>
    <property type="match status" value="1"/>
</dbReference>
<keyword evidence="3 8" id="KW-0812">Transmembrane</keyword>
<comment type="caution">
    <text evidence="11">The sequence shown here is derived from an EMBL/GenBank/DDBJ whole genome shotgun (WGS) entry which is preliminary data.</text>
</comment>
<evidence type="ECO:0000256" key="8">
    <source>
        <dbReference type="RuleBase" id="RU363032"/>
    </source>
</evidence>
<organism evidence="11 12">
    <name type="scientific">Clostridium brassicae</name>
    <dbReference type="NCBI Taxonomy" id="2999072"/>
    <lineage>
        <taxon>Bacteria</taxon>
        <taxon>Bacillati</taxon>
        <taxon>Bacillota</taxon>
        <taxon>Clostridia</taxon>
        <taxon>Eubacteriales</taxon>
        <taxon>Clostridiaceae</taxon>
        <taxon>Clostridium</taxon>
    </lineage>
</organism>
<evidence type="ECO:0000313" key="12">
    <source>
        <dbReference type="Proteomes" id="UP001144612"/>
    </source>
</evidence>
<dbReference type="SUPFAM" id="SSF53850">
    <property type="entry name" value="Periplasmic binding protein-like II"/>
    <property type="match status" value="1"/>
</dbReference>
<dbReference type="InterPro" id="IPR051204">
    <property type="entry name" value="ABC_transp_perm/SBD"/>
</dbReference>
<comment type="subcellular location">
    <subcellularLocation>
        <location evidence="8">Cell membrane</location>
        <topology evidence="8">Multi-pass membrane protein</topology>
    </subcellularLocation>
    <subcellularLocation>
        <location evidence="1">Membrane</location>
        <topology evidence="1">Multi-pass membrane protein</topology>
    </subcellularLocation>
</comment>
<name>A0ABT4DA86_9CLOT</name>
<dbReference type="InterPro" id="IPR035906">
    <property type="entry name" value="MetI-like_sf"/>
</dbReference>
<evidence type="ECO:0000256" key="1">
    <source>
        <dbReference type="ARBA" id="ARBA00004141"/>
    </source>
</evidence>
<evidence type="ECO:0000256" key="9">
    <source>
        <dbReference type="SAM" id="MobiDB-lite"/>
    </source>
</evidence>
<dbReference type="InterPro" id="IPR007210">
    <property type="entry name" value="ABC_Gly_betaine_transp_sub-bd"/>
</dbReference>
<dbReference type="PANTHER" id="PTHR30177">
    <property type="entry name" value="GLYCINE BETAINE/L-PROLINE TRANSPORT SYSTEM PERMEASE PROTEIN PROW"/>
    <property type="match status" value="1"/>
</dbReference>
<dbReference type="Pfam" id="PF00528">
    <property type="entry name" value="BPD_transp_1"/>
    <property type="match status" value="1"/>
</dbReference>
<feature type="transmembrane region" description="Helical" evidence="8">
    <location>
        <begin position="133"/>
        <end position="166"/>
    </location>
</feature>
<feature type="region of interest" description="Disordered" evidence="9">
    <location>
        <begin position="212"/>
        <end position="231"/>
    </location>
</feature>
<dbReference type="CDD" id="cd13609">
    <property type="entry name" value="PBP2_Opu_like_1"/>
    <property type="match status" value="1"/>
</dbReference>